<feature type="region of interest" description="Disordered" evidence="1">
    <location>
        <begin position="59"/>
        <end position="104"/>
    </location>
</feature>
<dbReference type="EMBL" id="JAQNDO010000001">
    <property type="protein sequence ID" value="MDC0749994.1"/>
    <property type="molecule type" value="Genomic_DNA"/>
</dbReference>
<dbReference type="RefSeq" id="WP_271930586.1">
    <property type="nucleotide sequence ID" value="NZ_JAQNDO010000001.1"/>
</dbReference>
<dbReference type="Proteomes" id="UP001221411">
    <property type="component" value="Unassembled WGS sequence"/>
</dbReference>
<evidence type="ECO:0000256" key="1">
    <source>
        <dbReference type="SAM" id="MobiDB-lite"/>
    </source>
</evidence>
<reference evidence="2 3" key="1">
    <citation type="submission" date="2022-11" db="EMBL/GenBank/DDBJ databases">
        <title>Minimal conservation of predation-associated metabolite biosynthetic gene clusters underscores biosynthetic potential of Myxococcota including descriptions for ten novel species: Archangium lansinium sp. nov., Myxococcus landrumus sp. nov., Nannocystis bai.</title>
        <authorList>
            <person name="Ahearne A."/>
            <person name="Stevens C."/>
            <person name="Dowd S."/>
        </authorList>
    </citation>
    <scope>NUCLEOTIDE SEQUENCE [LARGE SCALE GENOMIC DNA]</scope>
    <source>
        <strain evidence="2 3">RJM3</strain>
    </source>
</reference>
<comment type="caution">
    <text evidence="2">The sequence shown here is derived from an EMBL/GenBank/DDBJ whole genome shotgun (WGS) entry which is preliminary data.</text>
</comment>
<feature type="compositionally biased region" description="Pro residues" evidence="1">
    <location>
        <begin position="70"/>
        <end position="79"/>
    </location>
</feature>
<sequence length="104" mass="12137">MRRRLKDIAPVADETLEWLREAARPPPGVELVSEDGAMFTGVVFVERNRPVAMLAFRHAPTRPATRYGPPQYPNQYPPPHQRHLFDEDEEEPPPAWRPSRLWDR</sequence>
<evidence type="ECO:0000313" key="2">
    <source>
        <dbReference type="EMBL" id="MDC0749994.1"/>
    </source>
</evidence>
<proteinExistence type="predicted"/>
<keyword evidence="3" id="KW-1185">Reference proteome</keyword>
<organism evidence="2 3">
    <name type="scientific">Polyangium mundeleinium</name>
    <dbReference type="NCBI Taxonomy" id="2995306"/>
    <lineage>
        <taxon>Bacteria</taxon>
        <taxon>Pseudomonadati</taxon>
        <taxon>Myxococcota</taxon>
        <taxon>Polyangia</taxon>
        <taxon>Polyangiales</taxon>
        <taxon>Polyangiaceae</taxon>
        <taxon>Polyangium</taxon>
    </lineage>
</organism>
<gene>
    <name evidence="2" type="ORF">POL67_52195</name>
</gene>
<evidence type="ECO:0000313" key="3">
    <source>
        <dbReference type="Proteomes" id="UP001221411"/>
    </source>
</evidence>
<accession>A0ABT5F8K4</accession>
<protein>
    <submittedName>
        <fullName evidence="2">Uncharacterized protein</fullName>
    </submittedName>
</protein>
<name>A0ABT5F8K4_9BACT</name>